<comment type="caution">
    <text evidence="2">The sequence shown here is derived from an EMBL/GenBank/DDBJ whole genome shotgun (WGS) entry which is preliminary data.</text>
</comment>
<dbReference type="PANTHER" id="PTHR36974:SF1">
    <property type="entry name" value="DOXX FAMILY MEMBRANE PROTEIN"/>
    <property type="match status" value="1"/>
</dbReference>
<dbReference type="Proteomes" id="UP000599688">
    <property type="component" value="Unassembled WGS sequence"/>
</dbReference>
<evidence type="ECO:0000256" key="1">
    <source>
        <dbReference type="SAM" id="Phobius"/>
    </source>
</evidence>
<gene>
    <name evidence="2" type="ORF">GCM10010831_04600</name>
</gene>
<dbReference type="RefSeq" id="WP_188405144.1">
    <property type="nucleotide sequence ID" value="NZ_BMGL01000002.1"/>
</dbReference>
<name>A0A917E798_9FLAO</name>
<evidence type="ECO:0000313" key="3">
    <source>
        <dbReference type="Proteomes" id="UP000599688"/>
    </source>
</evidence>
<feature type="transmembrane region" description="Helical" evidence="1">
    <location>
        <begin position="42"/>
        <end position="59"/>
    </location>
</feature>
<keyword evidence="1" id="KW-0472">Membrane</keyword>
<proteinExistence type="predicted"/>
<sequence>MTEDWGLNSMAIMYIFAGIMHFIKPKAYLRVMPRFLPSHKTLVFLSGIAEIILGAALFFKEVRNVAIIGIVLMLLVFLLVHFNMLRGKKEAAGIPKWILILRIPLQFALIWWALYYWV</sequence>
<evidence type="ECO:0000313" key="2">
    <source>
        <dbReference type="EMBL" id="GGE06077.1"/>
    </source>
</evidence>
<dbReference type="PANTHER" id="PTHR36974">
    <property type="entry name" value="MEMBRANE PROTEIN-RELATED"/>
    <property type="match status" value="1"/>
</dbReference>
<feature type="transmembrane region" description="Helical" evidence="1">
    <location>
        <begin position="65"/>
        <end position="85"/>
    </location>
</feature>
<keyword evidence="3" id="KW-1185">Reference proteome</keyword>
<protein>
    <recommendedName>
        <fullName evidence="4">DoxX-like family protein</fullName>
    </recommendedName>
</protein>
<feature type="transmembrane region" description="Helical" evidence="1">
    <location>
        <begin position="97"/>
        <end position="117"/>
    </location>
</feature>
<accession>A0A917E798</accession>
<keyword evidence="1" id="KW-1133">Transmembrane helix</keyword>
<keyword evidence="1" id="KW-0812">Transmembrane</keyword>
<organism evidence="2 3">
    <name type="scientific">Psychroflexus salis</name>
    <dbReference type="NCBI Taxonomy" id="1526574"/>
    <lineage>
        <taxon>Bacteria</taxon>
        <taxon>Pseudomonadati</taxon>
        <taxon>Bacteroidota</taxon>
        <taxon>Flavobacteriia</taxon>
        <taxon>Flavobacteriales</taxon>
        <taxon>Flavobacteriaceae</taxon>
        <taxon>Psychroflexus</taxon>
    </lineage>
</organism>
<dbReference type="EMBL" id="BMGL01000002">
    <property type="protein sequence ID" value="GGE06077.1"/>
    <property type="molecule type" value="Genomic_DNA"/>
</dbReference>
<dbReference type="AlphaFoldDB" id="A0A917E798"/>
<reference evidence="2 3" key="1">
    <citation type="journal article" date="2014" name="Int. J. Syst. Evol. Microbiol.">
        <title>Complete genome sequence of Corynebacterium casei LMG S-19264T (=DSM 44701T), isolated from a smear-ripened cheese.</title>
        <authorList>
            <consortium name="US DOE Joint Genome Institute (JGI-PGF)"/>
            <person name="Walter F."/>
            <person name="Albersmeier A."/>
            <person name="Kalinowski J."/>
            <person name="Ruckert C."/>
        </authorList>
    </citation>
    <scope>NUCLEOTIDE SEQUENCE [LARGE SCALE GENOMIC DNA]</scope>
    <source>
        <strain evidence="2 3">CGMCC 1.12925</strain>
    </source>
</reference>
<evidence type="ECO:0008006" key="4">
    <source>
        <dbReference type="Google" id="ProtNLM"/>
    </source>
</evidence>
<feature type="transmembrane region" description="Helical" evidence="1">
    <location>
        <begin position="6"/>
        <end position="22"/>
    </location>
</feature>